<comment type="caution">
    <text evidence="2">The sequence shown here is derived from an EMBL/GenBank/DDBJ whole genome shotgun (WGS) entry which is preliminary data.</text>
</comment>
<dbReference type="EMBL" id="NDFP01000015">
    <property type="protein sequence ID" value="PAL21032.1"/>
    <property type="molecule type" value="Genomic_DNA"/>
</dbReference>
<accession>A0A270B7N1</accession>
<sequence>MCSPAARGIWMDMLAIMHDAEPCGHLLVNGRAPNAKQLSLIFGVSEKEGKKLIAELEENGVFSRSDHGVIFNRRMVRDKAVSDEAVANGKKGGNPKIVGKEKDTDNPKKNKNDERGLTPPVNPIPRGGVNHQEAEADTDILPSLRSGPPEPVAEPDQPVDARTMLFREGKTLLHHMIGKSEAQCGALIGRWLKTCRDRCDLLLSIIREAAEHRPTDVVSWIEGAVRHRTSGGPSPRHERVAEAWAGVPDIEGV</sequence>
<gene>
    <name evidence="2" type="ORF">B9K05_11780</name>
</gene>
<evidence type="ECO:0000313" key="3">
    <source>
        <dbReference type="Proteomes" id="UP000216033"/>
    </source>
</evidence>
<protein>
    <submittedName>
        <fullName evidence="2">Uncharacterized protein</fullName>
    </submittedName>
</protein>
<dbReference type="Proteomes" id="UP000216033">
    <property type="component" value="Unassembled WGS sequence"/>
</dbReference>
<evidence type="ECO:0000256" key="1">
    <source>
        <dbReference type="SAM" id="MobiDB-lite"/>
    </source>
</evidence>
<evidence type="ECO:0000313" key="2">
    <source>
        <dbReference type="EMBL" id="PAL21032.1"/>
    </source>
</evidence>
<proteinExistence type="predicted"/>
<feature type="region of interest" description="Disordered" evidence="1">
    <location>
        <begin position="82"/>
        <end position="131"/>
    </location>
</feature>
<dbReference type="AlphaFoldDB" id="A0A270B7N1"/>
<feature type="compositionally biased region" description="Basic and acidic residues" evidence="1">
    <location>
        <begin position="98"/>
        <end position="116"/>
    </location>
</feature>
<name>A0A270B7N1_9PROT</name>
<keyword evidence="3" id="KW-1185">Reference proteome</keyword>
<reference evidence="2 3" key="1">
    <citation type="submission" date="2017-04" db="EMBL/GenBank/DDBJ databases">
        <title>Kefir bacterial isolates.</title>
        <authorList>
            <person name="Kim Y."/>
            <person name="Blasche S."/>
            <person name="Patil K.R."/>
        </authorList>
    </citation>
    <scope>NUCLEOTIDE SEQUENCE [LARGE SCALE GENOMIC DNA]</scope>
    <source>
        <strain evidence="2 3">KR-2</strain>
    </source>
</reference>
<organism evidence="2 3">
    <name type="scientific">Acetobacter syzygii</name>
    <dbReference type="NCBI Taxonomy" id="146476"/>
    <lineage>
        <taxon>Bacteria</taxon>
        <taxon>Pseudomonadati</taxon>
        <taxon>Pseudomonadota</taxon>
        <taxon>Alphaproteobacteria</taxon>
        <taxon>Acetobacterales</taxon>
        <taxon>Acetobacteraceae</taxon>
        <taxon>Acetobacter</taxon>
    </lineage>
</organism>